<gene>
    <name evidence="1" type="ORF">ADUPG1_010141</name>
</gene>
<protein>
    <submittedName>
        <fullName evidence="1">Cytoplasmic FMR1-interacting like protein</fullName>
    </submittedName>
</protein>
<dbReference type="EMBL" id="BQXS01011454">
    <property type="protein sequence ID" value="GKT37336.1"/>
    <property type="molecule type" value="Genomic_DNA"/>
</dbReference>
<name>A0ABQ5KZ70_9EUKA</name>
<dbReference type="InterPro" id="IPR008081">
    <property type="entry name" value="Cytoplasmic_FMR1-int"/>
</dbReference>
<comment type="caution">
    <text evidence="1">The sequence shown here is derived from an EMBL/GenBank/DDBJ whole genome shotgun (WGS) entry which is preliminary data.</text>
</comment>
<proteinExistence type="predicted"/>
<dbReference type="PANTHER" id="PTHR12195">
    <property type="entry name" value="CYTOPLASMIC FMR1-INTERACTING PROTEIN-RELATED"/>
    <property type="match status" value="1"/>
</dbReference>
<keyword evidence="2" id="KW-1185">Reference proteome</keyword>
<sequence>MESSVEMSTSPDLSIYFCNGSQLLDTSCKDSVEELSIRSLSTIPEDFCLKNDVNIKQILSTRIKEGESLLYQLYGARTITRVLSNISLGDVEMSLYKLLLPRFQLFLSVAEYQQKLISLIGEYFSVLEDRINTKCPKIQQKKKKNVDDMLKGTLPSDSLTSEVPSILDPECSPNPIILDTLSHSIDILLCLDALKDSKTSISNDLSTFRHAFSSIRYRIETSYEMERNIDFVHKLITEKEKEFPSILDPECSPNPIILDTLSHSIDILLCLDALKDSKTSISNDLSTFRHAFSSIRYRIETSYEMERNIDFVHKLITEKNSISKTLIKKLKPFPYVVSYLAARSCRHILSTIGPILLGVDSDDTGYGEHCQQEHNSTMCFLPPDRVFEATRICGVCTIILEEYNQKGVYPFPADREKLFFILSRLPVIPVICDFCYSPISFVHDYLPTLKGVLIKSKPVSIKNSLVLVHERLLKCISEGERLSMIAGQLEKKGEKEIASFFSHSAVSLSTLLSSHSSAASCLHFIMSSMSSLSMATSLFLLLNASKLTHPASKDHVSRITNGKIIDPSPYERAVRFNFTPTERSSMLHILSLIRSLQHIIAQPLFLKVCLPPSLSFVNLLTQLYIKAAIVSSKSALLLPMVDCSEHFSVDTLVSFGDAIVPVKRNTLPSYNILFLVQACCERACGGIESIYESLRVPISSTGISPSKVSPSKVRHYSFYSDSLSISSLCSDLSSHSFSLLSFLVSHYITPSLISALSHLPSFLHHTCNVGHVFFKELYCEIERKTYFQPSLSLPYVLCNSSNSFGS</sequence>
<evidence type="ECO:0000313" key="1">
    <source>
        <dbReference type="EMBL" id="GKT37336.1"/>
    </source>
</evidence>
<dbReference type="Pfam" id="PF05994">
    <property type="entry name" value="FragX_IP"/>
    <property type="match status" value="1"/>
</dbReference>
<accession>A0ABQ5KZ70</accession>
<organism evidence="1 2">
    <name type="scientific">Aduncisulcus paluster</name>
    <dbReference type="NCBI Taxonomy" id="2918883"/>
    <lineage>
        <taxon>Eukaryota</taxon>
        <taxon>Metamonada</taxon>
        <taxon>Carpediemonas-like organisms</taxon>
        <taxon>Aduncisulcus</taxon>
    </lineage>
</organism>
<evidence type="ECO:0000313" key="2">
    <source>
        <dbReference type="Proteomes" id="UP001057375"/>
    </source>
</evidence>
<feature type="non-terminal residue" evidence="1">
    <location>
        <position position="806"/>
    </location>
</feature>
<dbReference type="Proteomes" id="UP001057375">
    <property type="component" value="Unassembled WGS sequence"/>
</dbReference>
<reference evidence="1" key="1">
    <citation type="submission" date="2022-03" db="EMBL/GenBank/DDBJ databases">
        <title>Draft genome sequence of Aduncisulcus paluster, a free-living microaerophilic Fornicata.</title>
        <authorList>
            <person name="Yuyama I."/>
            <person name="Kume K."/>
            <person name="Tamura T."/>
            <person name="Inagaki Y."/>
            <person name="Hashimoto T."/>
        </authorList>
    </citation>
    <scope>NUCLEOTIDE SEQUENCE</scope>
    <source>
        <strain evidence="1">NY0171</strain>
    </source>
</reference>